<accession>A0AAQ3LB19</accession>
<gene>
    <name evidence="1" type="ORF">RZN69_21700</name>
</gene>
<dbReference type="EMBL" id="CP136920">
    <property type="protein sequence ID" value="WOO41244.1"/>
    <property type="molecule type" value="Genomic_DNA"/>
</dbReference>
<proteinExistence type="predicted"/>
<organism evidence="1 2">
    <name type="scientific">Rubellicoccus peritrichatus</name>
    <dbReference type="NCBI Taxonomy" id="3080537"/>
    <lineage>
        <taxon>Bacteria</taxon>
        <taxon>Pseudomonadati</taxon>
        <taxon>Verrucomicrobiota</taxon>
        <taxon>Opitutia</taxon>
        <taxon>Puniceicoccales</taxon>
        <taxon>Cerasicoccaceae</taxon>
        <taxon>Rubellicoccus</taxon>
    </lineage>
</organism>
<dbReference type="AlphaFoldDB" id="A0AAQ3LB19"/>
<dbReference type="KEGG" id="puo:RZN69_21700"/>
<dbReference type="Proteomes" id="UP001304300">
    <property type="component" value="Chromosome"/>
</dbReference>
<dbReference type="RefSeq" id="WP_317833671.1">
    <property type="nucleotide sequence ID" value="NZ_CP136920.1"/>
</dbReference>
<name>A0AAQ3LB19_9BACT</name>
<reference evidence="1 2" key="1">
    <citation type="submission" date="2023-10" db="EMBL/GenBank/DDBJ databases">
        <title>Rubellicoccus peritrichatus gen. nov., sp. nov., isolated from an algae of coral reef tank.</title>
        <authorList>
            <person name="Luo J."/>
        </authorList>
    </citation>
    <scope>NUCLEOTIDE SEQUENCE [LARGE SCALE GENOMIC DNA]</scope>
    <source>
        <strain evidence="1 2">CR14</strain>
    </source>
</reference>
<evidence type="ECO:0000313" key="1">
    <source>
        <dbReference type="EMBL" id="WOO41244.1"/>
    </source>
</evidence>
<protein>
    <submittedName>
        <fullName evidence="1">Uncharacterized protein</fullName>
    </submittedName>
</protein>
<sequence length="559" mass="62055">MQERILPKVIPPTLLSLLILLASPLHLNALSSDDASYVYFSGFEADVDDPLASTNAFTEIVEDVDKITEDDGFIIDETLSDTSWFAGWEYSTITGLDSSYIRYDEDNGEYEIVYFLKTSSDDSYVFASQLQQLTSWTTILELVESGGKQAQLETENFTFLKTLSDSVICRIYFKGSHYDSISDFSVDFFYPSGANVIAYTYTISDGTTDPLFVDDEDLFTEYEEDIIEGVDELEDSNTNDSISTALSAIDDDAESAGTEALVELILQDKDTYLGELEAAVDALNDIQINIGDNDQEDDVTVYDFTLEELTDYSMPTGYIGIRPTDDIGIPVMSFDFDGLDVSSVDNIDLLVDMWDAAQDNDPQAETVNFTPTFYVDDDMDSLIDLLSLSIDEDDEGADTQGAYTIAIVFEDTYNITISGKITDPSIVGAAGNYLLASNNSEVIDEDAGWYKTWVKVVNFESPDSDWGYSPVFGSFYAGVANDDFDSPWLWADAQVLQQWIHTAESDATDGGFWAYASGTGSSSGLEGWIFIAVEASQADPQYWFIYEFNTDTFHTFNDL</sequence>
<keyword evidence="2" id="KW-1185">Reference proteome</keyword>
<evidence type="ECO:0000313" key="2">
    <source>
        <dbReference type="Proteomes" id="UP001304300"/>
    </source>
</evidence>